<dbReference type="Proteomes" id="UP000248806">
    <property type="component" value="Unassembled WGS sequence"/>
</dbReference>
<keyword evidence="2" id="KW-1185">Reference proteome</keyword>
<sequence>MLYQVERDALSGGRIALVLMPEPLRMMSGSTAHEIPKAGDCFLTLTCFLLIGQGRALFPVFCPSELEKKFQTEKIPGKKPQKVIDKLVKEGYNTHVP</sequence>
<name>A0A326UBL8_THEHA</name>
<comment type="caution">
    <text evidence="1">The sequence shown here is derived from an EMBL/GenBank/DDBJ whole genome shotgun (WGS) entry which is preliminary data.</text>
</comment>
<dbReference type="EMBL" id="QKUF01000001">
    <property type="protein sequence ID" value="PZW35897.1"/>
    <property type="molecule type" value="Genomic_DNA"/>
</dbReference>
<evidence type="ECO:0000313" key="2">
    <source>
        <dbReference type="Proteomes" id="UP000248806"/>
    </source>
</evidence>
<gene>
    <name evidence="1" type="ORF">EI42_00062</name>
</gene>
<dbReference type="AlphaFoldDB" id="A0A326UBL8"/>
<accession>A0A326UBL8</accession>
<protein>
    <submittedName>
        <fullName evidence="1">Uncharacterized protein</fullName>
    </submittedName>
</protein>
<proteinExistence type="predicted"/>
<organism evidence="1 2">
    <name type="scientific">Thermosporothrix hazakensis</name>
    <dbReference type="NCBI Taxonomy" id="644383"/>
    <lineage>
        <taxon>Bacteria</taxon>
        <taxon>Bacillati</taxon>
        <taxon>Chloroflexota</taxon>
        <taxon>Ktedonobacteria</taxon>
        <taxon>Ktedonobacterales</taxon>
        <taxon>Thermosporotrichaceae</taxon>
        <taxon>Thermosporothrix</taxon>
    </lineage>
</organism>
<evidence type="ECO:0000313" key="1">
    <source>
        <dbReference type="EMBL" id="PZW35897.1"/>
    </source>
</evidence>
<reference evidence="1 2" key="1">
    <citation type="submission" date="2018-06" db="EMBL/GenBank/DDBJ databases">
        <title>Genomic Encyclopedia of Archaeal and Bacterial Type Strains, Phase II (KMG-II): from individual species to whole genera.</title>
        <authorList>
            <person name="Goeker M."/>
        </authorList>
    </citation>
    <scope>NUCLEOTIDE SEQUENCE [LARGE SCALE GENOMIC DNA]</scope>
    <source>
        <strain evidence="1 2">ATCC BAA-1881</strain>
    </source>
</reference>